<evidence type="ECO:0000313" key="2">
    <source>
        <dbReference type="EMBL" id="REJ04587.1"/>
    </source>
</evidence>
<dbReference type="EMBL" id="QUAB01000046">
    <property type="protein sequence ID" value="REJ04587.1"/>
    <property type="molecule type" value="Genomic_DNA"/>
</dbReference>
<protein>
    <submittedName>
        <fullName evidence="2">Uncharacterized protein</fullName>
    </submittedName>
</protein>
<dbReference type="Proteomes" id="UP000262172">
    <property type="component" value="Unassembled WGS sequence"/>
</dbReference>
<keyword evidence="1" id="KW-1133">Transmembrane helix</keyword>
<feature type="transmembrane region" description="Helical" evidence="1">
    <location>
        <begin position="33"/>
        <end position="52"/>
    </location>
</feature>
<name>A0A371NS50_9MICO</name>
<gene>
    <name evidence="2" type="ORF">DY023_14190</name>
</gene>
<evidence type="ECO:0000256" key="1">
    <source>
        <dbReference type="SAM" id="Phobius"/>
    </source>
</evidence>
<proteinExistence type="predicted"/>
<comment type="caution">
    <text evidence="2">The sequence shown here is derived from an EMBL/GenBank/DDBJ whole genome shotgun (WGS) entry which is preliminary data.</text>
</comment>
<sequence length="163" mass="17846">MAMKGRIVLGVIGLLVAGALVLVMTGLGVPVEFAIAWLLILGVILLATRQSFIEEGGAWPPEPPTVLLRGSDVSRLAWSINPRTGVVGHVIVARVERMLRRRLAHQGLDLDDPAQHAHIDALIGPDIREVLGGREVRRRDLERVLAAIERIPQDDNRMAGQER</sequence>
<keyword evidence="3" id="KW-1185">Reference proteome</keyword>
<keyword evidence="1" id="KW-0472">Membrane</keyword>
<accession>A0A371NS50</accession>
<reference evidence="2 3" key="1">
    <citation type="submission" date="2018-08" db="EMBL/GenBank/DDBJ databases">
        <title>Isolation, diversity and antifungal activity of Actinobacteria from cow dung.</title>
        <authorList>
            <person name="Ling L."/>
        </authorList>
    </citation>
    <scope>NUCLEOTIDE SEQUENCE [LARGE SCALE GENOMIC DNA]</scope>
    <source>
        <strain evidence="2 3">NEAU-LLE</strain>
    </source>
</reference>
<keyword evidence="1" id="KW-0812">Transmembrane</keyword>
<dbReference type="OrthoDB" id="5083952at2"/>
<dbReference type="AlphaFoldDB" id="A0A371NS50"/>
<evidence type="ECO:0000313" key="3">
    <source>
        <dbReference type="Proteomes" id="UP000262172"/>
    </source>
</evidence>
<feature type="transmembrane region" description="Helical" evidence="1">
    <location>
        <begin position="7"/>
        <end position="27"/>
    </location>
</feature>
<organism evidence="2 3">
    <name type="scientific">Microbacterium bovistercoris</name>
    <dbReference type="NCBI Taxonomy" id="2293570"/>
    <lineage>
        <taxon>Bacteria</taxon>
        <taxon>Bacillati</taxon>
        <taxon>Actinomycetota</taxon>
        <taxon>Actinomycetes</taxon>
        <taxon>Micrococcales</taxon>
        <taxon>Microbacteriaceae</taxon>
        <taxon>Microbacterium</taxon>
    </lineage>
</organism>